<dbReference type="InterPro" id="IPR003593">
    <property type="entry name" value="AAA+_ATPase"/>
</dbReference>
<keyword evidence="2" id="KW-0813">Transport</keyword>
<evidence type="ECO:0000256" key="4">
    <source>
        <dbReference type="ARBA" id="ARBA00022840"/>
    </source>
</evidence>
<keyword evidence="3" id="KW-0547">Nucleotide-binding</keyword>
<dbReference type="GO" id="GO:0015833">
    <property type="term" value="P:peptide transport"/>
    <property type="evidence" value="ECO:0007669"/>
    <property type="project" value="InterPro"/>
</dbReference>
<dbReference type="NCBIfam" id="NF007739">
    <property type="entry name" value="PRK10419.1"/>
    <property type="match status" value="2"/>
</dbReference>
<dbReference type="AlphaFoldDB" id="A0A1H1QJN8"/>
<dbReference type="FunFam" id="3.40.50.300:FF:000016">
    <property type="entry name" value="Oligopeptide ABC transporter ATP-binding component"/>
    <property type="match status" value="1"/>
</dbReference>
<dbReference type="GO" id="GO:0005524">
    <property type="term" value="F:ATP binding"/>
    <property type="evidence" value="ECO:0007669"/>
    <property type="project" value="UniProtKB-KW"/>
</dbReference>
<protein>
    <submittedName>
        <fullName evidence="6">Peptide/nickel transport system ATP-binding protein</fullName>
    </submittedName>
</protein>
<dbReference type="NCBIfam" id="NF008453">
    <property type="entry name" value="PRK11308.1"/>
    <property type="match status" value="2"/>
</dbReference>
<dbReference type="InterPro" id="IPR050319">
    <property type="entry name" value="ABC_transp_ATP-bind"/>
</dbReference>
<sequence length="574" mass="63523">MPQIRTDTEPLLQVRDLQTHFDLDGRTVKAVDGVSFDIHRGRCLCIVGESGSGKSITARSILRLVERPGRIVGGSIVWNGGDHPVDLTALDPRSATMRTVRGNDIGMVFQEPMASLSPMYTVEQHLIEAIRTHDRPVSKADARARGLELLDRVGISRPETRMSSYPFQLSGGLCQRVMIAIALSADPALLIADEPTTALDVTTQARILRLLAGLQRERGLGMMFITHDLGVVAELADDVAVMRRGHVVESGTVDQIFHDPQHPYTRQLLDALPQRSPVPLRTTATTERASSEPLVKISGLSKRYTVHSTRLFSRKATEHNQVLSDVALELQRGEVLGLVGESGSGKTTLGRCLVGAYPPDDGSIRYYGRQGTPIEVTELDKMQRRQFQLEMRMVFQDPYSSLNPRKTIQQIIGDPLTVHGLANGSELEDRVAEMLTLVGLPRRYLRRYPHAFSGGERQRISIARALVVDPVCVVADEAVSALDMSVRAQVLELLDELKSRLDLTYLFISHDLSVIRSICDRVAVMSKGDIVELGSAEQIFDDPQHDYTKELLAAAPVPDPRQRKIIHSRKDQPA</sequence>
<dbReference type="PROSITE" id="PS50893">
    <property type="entry name" value="ABC_TRANSPORTER_2"/>
    <property type="match status" value="2"/>
</dbReference>
<reference evidence="6 7" key="1">
    <citation type="submission" date="2016-10" db="EMBL/GenBank/DDBJ databases">
        <authorList>
            <person name="de Groot N.N."/>
        </authorList>
    </citation>
    <scope>NUCLEOTIDE SEQUENCE [LARGE SCALE GENOMIC DNA]</scope>
    <source>
        <strain evidence="6 7">DSM 21800</strain>
    </source>
</reference>
<dbReference type="InterPro" id="IPR017871">
    <property type="entry name" value="ABC_transporter-like_CS"/>
</dbReference>
<accession>A0A1H1QJN8</accession>
<dbReference type="CDD" id="cd03257">
    <property type="entry name" value="ABC_NikE_OppD_transporters"/>
    <property type="match status" value="2"/>
</dbReference>
<evidence type="ECO:0000256" key="1">
    <source>
        <dbReference type="ARBA" id="ARBA00005417"/>
    </source>
</evidence>
<feature type="domain" description="ABC transporter" evidence="5">
    <location>
        <begin position="306"/>
        <end position="552"/>
    </location>
</feature>
<dbReference type="PANTHER" id="PTHR43776:SF8">
    <property type="entry name" value="ABC TRANSPORTER, ATP-BINDING PROTEIN"/>
    <property type="match status" value="1"/>
</dbReference>
<dbReference type="SMART" id="SM00382">
    <property type="entry name" value="AAA"/>
    <property type="match status" value="2"/>
</dbReference>
<dbReference type="Gene3D" id="3.40.50.300">
    <property type="entry name" value="P-loop containing nucleotide triphosphate hydrolases"/>
    <property type="match status" value="2"/>
</dbReference>
<dbReference type="GO" id="GO:0016887">
    <property type="term" value="F:ATP hydrolysis activity"/>
    <property type="evidence" value="ECO:0007669"/>
    <property type="project" value="InterPro"/>
</dbReference>
<keyword evidence="4 6" id="KW-0067">ATP-binding</keyword>
<name>A0A1H1QJN8_9ACTN</name>
<dbReference type="InterPro" id="IPR003439">
    <property type="entry name" value="ABC_transporter-like_ATP-bd"/>
</dbReference>
<organism evidence="6 7">
    <name type="scientific">Microlunatus soli</name>
    <dbReference type="NCBI Taxonomy" id="630515"/>
    <lineage>
        <taxon>Bacteria</taxon>
        <taxon>Bacillati</taxon>
        <taxon>Actinomycetota</taxon>
        <taxon>Actinomycetes</taxon>
        <taxon>Propionibacteriales</taxon>
        <taxon>Propionibacteriaceae</taxon>
        <taxon>Microlunatus</taxon>
    </lineage>
</organism>
<dbReference type="SUPFAM" id="SSF52540">
    <property type="entry name" value="P-loop containing nucleoside triphosphate hydrolases"/>
    <property type="match status" value="2"/>
</dbReference>
<feature type="domain" description="ABC transporter" evidence="5">
    <location>
        <begin position="12"/>
        <end position="269"/>
    </location>
</feature>
<dbReference type="PANTHER" id="PTHR43776">
    <property type="entry name" value="TRANSPORT ATP-BINDING PROTEIN"/>
    <property type="match status" value="1"/>
</dbReference>
<evidence type="ECO:0000313" key="6">
    <source>
        <dbReference type="EMBL" id="SDS23606.1"/>
    </source>
</evidence>
<dbReference type="Proteomes" id="UP000199103">
    <property type="component" value="Chromosome I"/>
</dbReference>
<evidence type="ECO:0000256" key="3">
    <source>
        <dbReference type="ARBA" id="ARBA00022741"/>
    </source>
</evidence>
<dbReference type="EMBL" id="LT629772">
    <property type="protein sequence ID" value="SDS23606.1"/>
    <property type="molecule type" value="Genomic_DNA"/>
</dbReference>
<dbReference type="PROSITE" id="PS00211">
    <property type="entry name" value="ABC_TRANSPORTER_1"/>
    <property type="match status" value="1"/>
</dbReference>
<evidence type="ECO:0000259" key="5">
    <source>
        <dbReference type="PROSITE" id="PS50893"/>
    </source>
</evidence>
<dbReference type="InterPro" id="IPR013563">
    <property type="entry name" value="Oligopep_ABC_C"/>
</dbReference>
<evidence type="ECO:0000256" key="2">
    <source>
        <dbReference type="ARBA" id="ARBA00022448"/>
    </source>
</evidence>
<evidence type="ECO:0000313" key="7">
    <source>
        <dbReference type="Proteomes" id="UP000199103"/>
    </source>
</evidence>
<gene>
    <name evidence="6" type="ORF">SAMN04489812_1293</name>
</gene>
<comment type="similarity">
    <text evidence="1">Belongs to the ABC transporter superfamily.</text>
</comment>
<dbReference type="Pfam" id="PF00005">
    <property type="entry name" value="ABC_tran"/>
    <property type="match status" value="2"/>
</dbReference>
<proteinExistence type="inferred from homology"/>
<keyword evidence="7" id="KW-1185">Reference proteome</keyword>
<dbReference type="InterPro" id="IPR027417">
    <property type="entry name" value="P-loop_NTPase"/>
</dbReference>
<dbReference type="Pfam" id="PF08352">
    <property type="entry name" value="oligo_HPY"/>
    <property type="match status" value="2"/>
</dbReference>
<dbReference type="GO" id="GO:0055085">
    <property type="term" value="P:transmembrane transport"/>
    <property type="evidence" value="ECO:0007669"/>
    <property type="project" value="UniProtKB-ARBA"/>
</dbReference>
<dbReference type="STRING" id="630515.SAMN04489812_1293"/>